<evidence type="ECO:0000313" key="4">
    <source>
        <dbReference type="Proteomes" id="UP000801492"/>
    </source>
</evidence>
<feature type="non-terminal residue" evidence="3">
    <location>
        <position position="233"/>
    </location>
</feature>
<evidence type="ECO:0000313" key="3">
    <source>
        <dbReference type="EMBL" id="KAF2902935.1"/>
    </source>
</evidence>
<feature type="transmembrane region" description="Helical" evidence="2">
    <location>
        <begin position="75"/>
        <end position="94"/>
    </location>
</feature>
<protein>
    <submittedName>
        <fullName evidence="3">Uncharacterized protein</fullName>
    </submittedName>
</protein>
<dbReference type="AlphaFoldDB" id="A0A8K0DM67"/>
<keyword evidence="2" id="KW-0472">Membrane</keyword>
<name>A0A8K0DM67_IGNLU</name>
<accession>A0A8K0DM67</accession>
<feature type="compositionally biased region" description="Polar residues" evidence="1">
    <location>
        <begin position="179"/>
        <end position="212"/>
    </location>
</feature>
<organism evidence="3 4">
    <name type="scientific">Ignelater luminosus</name>
    <name type="common">Cucubano</name>
    <name type="synonym">Pyrophorus luminosus</name>
    <dbReference type="NCBI Taxonomy" id="2038154"/>
    <lineage>
        <taxon>Eukaryota</taxon>
        <taxon>Metazoa</taxon>
        <taxon>Ecdysozoa</taxon>
        <taxon>Arthropoda</taxon>
        <taxon>Hexapoda</taxon>
        <taxon>Insecta</taxon>
        <taxon>Pterygota</taxon>
        <taxon>Neoptera</taxon>
        <taxon>Endopterygota</taxon>
        <taxon>Coleoptera</taxon>
        <taxon>Polyphaga</taxon>
        <taxon>Elateriformia</taxon>
        <taxon>Elateroidea</taxon>
        <taxon>Elateridae</taxon>
        <taxon>Agrypninae</taxon>
        <taxon>Pyrophorini</taxon>
        <taxon>Ignelater</taxon>
    </lineage>
</organism>
<keyword evidence="4" id="KW-1185">Reference proteome</keyword>
<evidence type="ECO:0000256" key="2">
    <source>
        <dbReference type="SAM" id="Phobius"/>
    </source>
</evidence>
<reference evidence="3" key="1">
    <citation type="submission" date="2019-08" db="EMBL/GenBank/DDBJ databases">
        <title>The genome of the North American firefly Photinus pyralis.</title>
        <authorList>
            <consortium name="Photinus pyralis genome working group"/>
            <person name="Fallon T.R."/>
            <person name="Sander Lower S.E."/>
            <person name="Weng J.-K."/>
        </authorList>
    </citation>
    <scope>NUCLEOTIDE SEQUENCE</scope>
    <source>
        <strain evidence="3">TRF0915ILg1</strain>
        <tissue evidence="3">Whole body</tissue>
    </source>
</reference>
<keyword evidence="2" id="KW-1133">Transmembrane helix</keyword>
<comment type="caution">
    <text evidence="3">The sequence shown here is derived from an EMBL/GenBank/DDBJ whole genome shotgun (WGS) entry which is preliminary data.</text>
</comment>
<gene>
    <name evidence="3" type="ORF">ILUMI_03261</name>
</gene>
<dbReference type="EMBL" id="VTPC01001139">
    <property type="protein sequence ID" value="KAF2902935.1"/>
    <property type="molecule type" value="Genomic_DNA"/>
</dbReference>
<dbReference type="Proteomes" id="UP000801492">
    <property type="component" value="Unassembled WGS sequence"/>
</dbReference>
<evidence type="ECO:0000256" key="1">
    <source>
        <dbReference type="SAM" id="MobiDB-lite"/>
    </source>
</evidence>
<feature type="region of interest" description="Disordered" evidence="1">
    <location>
        <begin position="179"/>
        <end position="233"/>
    </location>
</feature>
<proteinExistence type="predicted"/>
<sequence>DLGNACASGNTGVKVSFNFKNLTQIIHKPPRNLNEFINKLIVKRIKFKIGQYDKNYSREIISVNFKKHSCLMEQAIGIFTVLFFFFLCCVVILGCSKICNKLFENGNTTNRPNPGVIQSSILLSDEIHISQSSTTAPFLRNNLQTNQRLSSHHYQTSSIPTELGFTYSSEMSCSNHNGVISSRRNMNTTTTIGPVSNSRTFSNHTARTNETSNNRDEDYEQPPPSYAEATAMK</sequence>
<keyword evidence="2" id="KW-0812">Transmembrane</keyword>